<dbReference type="RefSeq" id="WP_187350392.1">
    <property type="nucleotide sequence ID" value="NZ_CAXLJY010000010.1"/>
</dbReference>
<evidence type="ECO:0000313" key="1">
    <source>
        <dbReference type="EMBL" id="KZU01290.1"/>
    </source>
</evidence>
<proteinExistence type="predicted"/>
<dbReference type="AlphaFoldDB" id="A0AB34XWH2"/>
<evidence type="ECO:0000313" key="2">
    <source>
        <dbReference type="Proteomes" id="UP000076989"/>
    </source>
</evidence>
<dbReference type="EMBL" id="LUWI01000041">
    <property type="protein sequence ID" value="KZU01290.1"/>
    <property type="molecule type" value="Genomic_DNA"/>
</dbReference>
<name>A0AB34XWH2_LACPN</name>
<protein>
    <submittedName>
        <fullName evidence="1">Prophage Lp4 protein 4</fullName>
    </submittedName>
</protein>
<dbReference type="Proteomes" id="UP000076989">
    <property type="component" value="Unassembled WGS sequence"/>
</dbReference>
<reference evidence="1 2" key="1">
    <citation type="submission" date="2016-03" db="EMBL/GenBank/DDBJ databases">
        <title>Comparative genomics of 54 Lactobacillus plantarum strains reveals genomic uncoupling from niche constraints.</title>
        <authorList>
            <person name="Martino M.E."/>
        </authorList>
    </citation>
    <scope>NUCLEOTIDE SEQUENCE [LARGE SCALE GENOMIC DNA]</scope>
    <source>
        <strain evidence="1 2">Nizo2260</strain>
    </source>
</reference>
<comment type="caution">
    <text evidence="1">The sequence shown here is derived from an EMBL/GenBank/DDBJ whole genome shotgun (WGS) entry which is preliminary data.</text>
</comment>
<gene>
    <name evidence="1" type="ORF">Nizo2260_3014</name>
</gene>
<organism evidence="1 2">
    <name type="scientific">Lactiplantibacillus plantarum</name>
    <name type="common">Lactobacillus plantarum</name>
    <dbReference type="NCBI Taxonomy" id="1590"/>
    <lineage>
        <taxon>Bacteria</taxon>
        <taxon>Bacillati</taxon>
        <taxon>Bacillota</taxon>
        <taxon>Bacilli</taxon>
        <taxon>Lactobacillales</taxon>
        <taxon>Lactobacillaceae</taxon>
        <taxon>Lactiplantibacillus</taxon>
    </lineage>
</organism>
<accession>A0AB34XWH2</accession>
<sequence length="93" mass="10500">MNKIQVILPDEQDQALRDYVYTLVSDTVANVKRDAGINMKWLRKNVASKYAGVSAGTFNEWTKQGLSCHIIEGVTLYAVEDIDKFINHNGQIK</sequence>